<name>A0A8H5IXR4_9HYPO</name>
<protein>
    <submittedName>
        <fullName evidence="1">Uncharacterized protein</fullName>
    </submittedName>
</protein>
<comment type="caution">
    <text evidence="1">The sequence shown here is derived from an EMBL/GenBank/DDBJ whole genome shotgun (WGS) entry which is preliminary data.</text>
</comment>
<accession>A0A8H5IXR4</accession>
<dbReference type="Proteomes" id="UP000574317">
    <property type="component" value="Unassembled WGS sequence"/>
</dbReference>
<dbReference type="EMBL" id="JAAOAO010000386">
    <property type="protein sequence ID" value="KAF5544227.1"/>
    <property type="molecule type" value="Genomic_DNA"/>
</dbReference>
<organism evidence="1 2">
    <name type="scientific">Fusarium napiforme</name>
    <dbReference type="NCBI Taxonomy" id="42672"/>
    <lineage>
        <taxon>Eukaryota</taxon>
        <taxon>Fungi</taxon>
        <taxon>Dikarya</taxon>
        <taxon>Ascomycota</taxon>
        <taxon>Pezizomycotina</taxon>
        <taxon>Sordariomycetes</taxon>
        <taxon>Hypocreomycetidae</taxon>
        <taxon>Hypocreales</taxon>
        <taxon>Nectriaceae</taxon>
        <taxon>Fusarium</taxon>
        <taxon>Fusarium fujikuroi species complex</taxon>
    </lineage>
</organism>
<gene>
    <name evidence="1" type="ORF">FNAPI_9456</name>
</gene>
<sequence length="226" mass="24924">MPGLSRDWPMETVVGDTAIYSSSNGLHYACLLWSQYLLANLAHKGKGKLIGSFIAAASFSSQLPPLSLVSRWKHHGHLTPLLCPLIINMRFDTTAILASLALTASADRMEVFTTCGGFTCTSYDAWFYTDYGTYKVNADKGCRGTSVPAMVEFCVDWDNRRAHFRFSGQGKRCMVQDSESAYGCAATCYKTTWREIPCNWRMASEEDPATEIASSAFVTMTKTAGN</sequence>
<keyword evidence="2" id="KW-1185">Reference proteome</keyword>
<evidence type="ECO:0000313" key="1">
    <source>
        <dbReference type="EMBL" id="KAF5544227.1"/>
    </source>
</evidence>
<reference evidence="1 2" key="1">
    <citation type="submission" date="2020-05" db="EMBL/GenBank/DDBJ databases">
        <title>Identification and distribution of gene clusters putatively required for synthesis of sphingolipid metabolism inhibitors in phylogenetically diverse species of the filamentous fungus Fusarium.</title>
        <authorList>
            <person name="Kim H.-S."/>
            <person name="Busman M."/>
            <person name="Brown D.W."/>
            <person name="Divon H."/>
            <person name="Uhlig S."/>
            <person name="Proctor R.H."/>
        </authorList>
    </citation>
    <scope>NUCLEOTIDE SEQUENCE [LARGE SCALE GENOMIC DNA]</scope>
    <source>
        <strain evidence="1 2">NRRL 25196</strain>
    </source>
</reference>
<dbReference type="AlphaFoldDB" id="A0A8H5IXR4"/>
<evidence type="ECO:0000313" key="2">
    <source>
        <dbReference type="Proteomes" id="UP000574317"/>
    </source>
</evidence>
<proteinExistence type="predicted"/>